<evidence type="ECO:0000256" key="3">
    <source>
        <dbReference type="ARBA" id="ARBA00022692"/>
    </source>
</evidence>
<evidence type="ECO:0000256" key="5">
    <source>
        <dbReference type="ARBA" id="ARBA00023136"/>
    </source>
</evidence>
<dbReference type="KEGG" id="cput:CONPUDRAFT_150757"/>
<evidence type="ECO:0000259" key="7">
    <source>
        <dbReference type="PROSITE" id="PS50850"/>
    </source>
</evidence>
<dbReference type="Proteomes" id="UP000053558">
    <property type="component" value="Unassembled WGS sequence"/>
</dbReference>
<feature type="transmembrane region" description="Helical" evidence="6">
    <location>
        <begin position="382"/>
        <end position="408"/>
    </location>
</feature>
<dbReference type="OrthoDB" id="419616at2759"/>
<dbReference type="PRINTS" id="PR01035">
    <property type="entry name" value="TCRTETA"/>
</dbReference>
<sequence>MTVAIYTEDSALLPGKKAVTPLPKGQIGILLLAQIIEPFAALVIYPFINQLIGELNITGGDDRKIGYYAGLVESLFYVTQAMTVFQYSRLSDRFGRKPVLLLGIFGLALSMLCFGLSRTFWSLILSRCITGALNGNIGVMKSMLGELTDATNMAQGFALIPIAFSLGVTLGPIVGGSLARPQDQWPHIFAGKFWADYPYFLPCAISSGFAMIVFVLIVFFLKETVKKQSTAEKRRSWLLDSTAEYGAVDNAAQPLCSSPPPYSSNPEEPIPMRSLLTPPVFVCVANYGMLATLEIAYYSIQPLFYSTPLEFGGLDLSTRTIGLWMGLFGIANGLVQAFFFAPIVQWIGPKKLFCAAIVADVVIFTMYPIISVTAQREGVSPLVWAMMTVQLLLAVVQDMGYGCILMYITSVAPNKRCLGAVNGLAQTTASIARAIGPAVSTAAFAYSLDHNLLGGHAVYVIFTVIALFGVFLASRLPPSLHGSDKEESS</sequence>
<comment type="subcellular location">
    <subcellularLocation>
        <location evidence="1">Membrane</location>
        <topology evidence="1">Multi-pass membrane protein</topology>
    </subcellularLocation>
</comment>
<evidence type="ECO:0000256" key="1">
    <source>
        <dbReference type="ARBA" id="ARBA00004141"/>
    </source>
</evidence>
<evidence type="ECO:0000256" key="2">
    <source>
        <dbReference type="ARBA" id="ARBA00022448"/>
    </source>
</evidence>
<feature type="transmembrane region" description="Helical" evidence="6">
    <location>
        <begin position="68"/>
        <end position="87"/>
    </location>
</feature>
<feature type="transmembrane region" description="Helical" evidence="6">
    <location>
        <begin position="199"/>
        <end position="221"/>
    </location>
</feature>
<organism evidence="8 9">
    <name type="scientific">Coniophora puteana (strain RWD-64-598)</name>
    <name type="common">Brown rot fungus</name>
    <dbReference type="NCBI Taxonomy" id="741705"/>
    <lineage>
        <taxon>Eukaryota</taxon>
        <taxon>Fungi</taxon>
        <taxon>Dikarya</taxon>
        <taxon>Basidiomycota</taxon>
        <taxon>Agaricomycotina</taxon>
        <taxon>Agaricomycetes</taxon>
        <taxon>Agaricomycetidae</taxon>
        <taxon>Boletales</taxon>
        <taxon>Coniophorineae</taxon>
        <taxon>Coniophoraceae</taxon>
        <taxon>Coniophora</taxon>
    </lineage>
</organism>
<dbReference type="Pfam" id="PF07690">
    <property type="entry name" value="MFS_1"/>
    <property type="match status" value="1"/>
</dbReference>
<dbReference type="PANTHER" id="PTHR23504:SF15">
    <property type="entry name" value="MAJOR FACILITATOR SUPERFAMILY (MFS) PROFILE DOMAIN-CONTAINING PROTEIN"/>
    <property type="match status" value="1"/>
</dbReference>
<feature type="transmembrane region" description="Helical" evidence="6">
    <location>
        <begin position="99"/>
        <end position="117"/>
    </location>
</feature>
<dbReference type="InterPro" id="IPR036259">
    <property type="entry name" value="MFS_trans_sf"/>
</dbReference>
<dbReference type="EMBL" id="JH711575">
    <property type="protein sequence ID" value="EIW83691.1"/>
    <property type="molecule type" value="Genomic_DNA"/>
</dbReference>
<dbReference type="InterPro" id="IPR011701">
    <property type="entry name" value="MFS"/>
</dbReference>
<feature type="domain" description="Major facilitator superfamily (MFS) profile" evidence="7">
    <location>
        <begin position="26"/>
        <end position="481"/>
    </location>
</feature>
<feature type="transmembrane region" description="Helical" evidence="6">
    <location>
        <begin position="452"/>
        <end position="473"/>
    </location>
</feature>
<evidence type="ECO:0000256" key="4">
    <source>
        <dbReference type="ARBA" id="ARBA00022989"/>
    </source>
</evidence>
<evidence type="ECO:0000256" key="6">
    <source>
        <dbReference type="SAM" id="Phobius"/>
    </source>
</evidence>
<dbReference type="GO" id="GO:0016020">
    <property type="term" value="C:membrane"/>
    <property type="evidence" value="ECO:0007669"/>
    <property type="project" value="UniProtKB-SubCell"/>
</dbReference>
<dbReference type="InterPro" id="IPR020846">
    <property type="entry name" value="MFS_dom"/>
</dbReference>
<dbReference type="GeneID" id="19202748"/>
<dbReference type="CDD" id="cd17330">
    <property type="entry name" value="MFS_SLC46_TetA_like"/>
    <property type="match status" value="1"/>
</dbReference>
<dbReference type="OMA" id="EIAHENR"/>
<dbReference type="SUPFAM" id="SSF103473">
    <property type="entry name" value="MFS general substrate transporter"/>
    <property type="match status" value="1"/>
</dbReference>
<name>A0A5M3MYL0_CONPW</name>
<accession>A0A5M3MYL0</accession>
<keyword evidence="4 6" id="KW-1133">Transmembrane helix</keyword>
<comment type="caution">
    <text evidence="8">The sequence shown here is derived from an EMBL/GenBank/DDBJ whole genome shotgun (WGS) entry which is preliminary data.</text>
</comment>
<keyword evidence="3 6" id="KW-0812">Transmembrane</keyword>
<evidence type="ECO:0000313" key="8">
    <source>
        <dbReference type="EMBL" id="EIW83691.1"/>
    </source>
</evidence>
<feature type="transmembrane region" description="Helical" evidence="6">
    <location>
        <begin position="320"/>
        <end position="340"/>
    </location>
</feature>
<proteinExistence type="predicted"/>
<feature type="transmembrane region" description="Helical" evidence="6">
    <location>
        <begin position="27"/>
        <end position="48"/>
    </location>
</feature>
<reference evidence="9" key="1">
    <citation type="journal article" date="2012" name="Science">
        <title>The Paleozoic origin of enzymatic lignin decomposition reconstructed from 31 fungal genomes.</title>
        <authorList>
            <person name="Floudas D."/>
            <person name="Binder M."/>
            <person name="Riley R."/>
            <person name="Barry K."/>
            <person name="Blanchette R.A."/>
            <person name="Henrissat B."/>
            <person name="Martinez A.T."/>
            <person name="Otillar R."/>
            <person name="Spatafora J.W."/>
            <person name="Yadav J.S."/>
            <person name="Aerts A."/>
            <person name="Benoit I."/>
            <person name="Boyd A."/>
            <person name="Carlson A."/>
            <person name="Copeland A."/>
            <person name="Coutinho P.M."/>
            <person name="de Vries R.P."/>
            <person name="Ferreira P."/>
            <person name="Findley K."/>
            <person name="Foster B."/>
            <person name="Gaskell J."/>
            <person name="Glotzer D."/>
            <person name="Gorecki P."/>
            <person name="Heitman J."/>
            <person name="Hesse C."/>
            <person name="Hori C."/>
            <person name="Igarashi K."/>
            <person name="Jurgens J.A."/>
            <person name="Kallen N."/>
            <person name="Kersten P."/>
            <person name="Kohler A."/>
            <person name="Kuees U."/>
            <person name="Kumar T.K.A."/>
            <person name="Kuo A."/>
            <person name="LaButti K."/>
            <person name="Larrondo L.F."/>
            <person name="Lindquist E."/>
            <person name="Ling A."/>
            <person name="Lombard V."/>
            <person name="Lucas S."/>
            <person name="Lundell T."/>
            <person name="Martin R."/>
            <person name="McLaughlin D.J."/>
            <person name="Morgenstern I."/>
            <person name="Morin E."/>
            <person name="Murat C."/>
            <person name="Nagy L.G."/>
            <person name="Nolan M."/>
            <person name="Ohm R.A."/>
            <person name="Patyshakuliyeva A."/>
            <person name="Rokas A."/>
            <person name="Ruiz-Duenas F.J."/>
            <person name="Sabat G."/>
            <person name="Salamov A."/>
            <person name="Samejima M."/>
            <person name="Schmutz J."/>
            <person name="Slot J.C."/>
            <person name="St John F."/>
            <person name="Stenlid J."/>
            <person name="Sun H."/>
            <person name="Sun S."/>
            <person name="Syed K."/>
            <person name="Tsang A."/>
            <person name="Wiebenga A."/>
            <person name="Young D."/>
            <person name="Pisabarro A."/>
            <person name="Eastwood D.C."/>
            <person name="Martin F."/>
            <person name="Cullen D."/>
            <person name="Grigoriev I.V."/>
            <person name="Hibbett D.S."/>
        </authorList>
    </citation>
    <scope>NUCLEOTIDE SEQUENCE [LARGE SCALE GENOMIC DNA]</scope>
    <source>
        <strain evidence="9">RWD-64-598 SS2</strain>
    </source>
</reference>
<feature type="transmembrane region" description="Helical" evidence="6">
    <location>
        <begin position="280"/>
        <end position="300"/>
    </location>
</feature>
<dbReference type="InterPro" id="IPR001958">
    <property type="entry name" value="Tet-R_TetA/multi-R_MdtG-like"/>
</dbReference>
<dbReference type="RefSeq" id="XP_007765622.1">
    <property type="nucleotide sequence ID" value="XM_007767432.1"/>
</dbReference>
<dbReference type="PROSITE" id="PS50850">
    <property type="entry name" value="MFS"/>
    <property type="match status" value="1"/>
</dbReference>
<feature type="transmembrane region" description="Helical" evidence="6">
    <location>
        <begin position="352"/>
        <end position="370"/>
    </location>
</feature>
<keyword evidence="9" id="KW-1185">Reference proteome</keyword>
<protein>
    <submittedName>
        <fullName evidence="8">MFS general substrate transporter</fullName>
    </submittedName>
</protein>
<evidence type="ECO:0000313" key="9">
    <source>
        <dbReference type="Proteomes" id="UP000053558"/>
    </source>
</evidence>
<feature type="transmembrane region" description="Helical" evidence="6">
    <location>
        <begin position="156"/>
        <end position="179"/>
    </location>
</feature>
<dbReference type="Gene3D" id="1.20.1250.20">
    <property type="entry name" value="MFS general substrate transporter like domains"/>
    <property type="match status" value="1"/>
</dbReference>
<gene>
    <name evidence="8" type="ORF">CONPUDRAFT_150757</name>
</gene>
<keyword evidence="2" id="KW-0813">Transport</keyword>
<dbReference type="AlphaFoldDB" id="A0A5M3MYL0"/>
<keyword evidence="5 6" id="KW-0472">Membrane</keyword>
<dbReference type="PANTHER" id="PTHR23504">
    <property type="entry name" value="MAJOR FACILITATOR SUPERFAMILY DOMAIN-CONTAINING PROTEIN 10"/>
    <property type="match status" value="1"/>
</dbReference>
<dbReference type="GO" id="GO:0022857">
    <property type="term" value="F:transmembrane transporter activity"/>
    <property type="evidence" value="ECO:0007669"/>
    <property type="project" value="InterPro"/>
</dbReference>